<evidence type="ECO:0000313" key="2">
    <source>
        <dbReference type="EMBL" id="MFI6502261.1"/>
    </source>
</evidence>
<comment type="caution">
    <text evidence="2">The sequence shown here is derived from an EMBL/GenBank/DDBJ whole genome shotgun (WGS) entry which is preliminary data.</text>
</comment>
<dbReference type="RefSeq" id="WP_397087386.1">
    <property type="nucleotide sequence ID" value="NZ_JBITGY010000009.1"/>
</dbReference>
<dbReference type="Pfam" id="PF12697">
    <property type="entry name" value="Abhydrolase_6"/>
    <property type="match status" value="1"/>
</dbReference>
<dbReference type="Gene3D" id="3.40.50.1820">
    <property type="entry name" value="alpha/beta hydrolase"/>
    <property type="match status" value="1"/>
</dbReference>
<dbReference type="PANTHER" id="PTHR43433">
    <property type="entry name" value="HYDROLASE, ALPHA/BETA FOLD FAMILY PROTEIN"/>
    <property type="match status" value="1"/>
</dbReference>
<feature type="domain" description="AB hydrolase-1" evidence="1">
    <location>
        <begin position="61"/>
        <end position="310"/>
    </location>
</feature>
<keyword evidence="2" id="KW-0378">Hydrolase</keyword>
<dbReference type="PANTHER" id="PTHR43433:SF5">
    <property type="entry name" value="AB HYDROLASE-1 DOMAIN-CONTAINING PROTEIN"/>
    <property type="match status" value="1"/>
</dbReference>
<dbReference type="SUPFAM" id="SSF53474">
    <property type="entry name" value="alpha/beta-Hydrolases"/>
    <property type="match status" value="1"/>
</dbReference>
<dbReference type="InterPro" id="IPR050471">
    <property type="entry name" value="AB_hydrolase"/>
</dbReference>
<keyword evidence="3" id="KW-1185">Reference proteome</keyword>
<dbReference type="GO" id="GO:0016787">
    <property type="term" value="F:hydrolase activity"/>
    <property type="evidence" value="ECO:0007669"/>
    <property type="project" value="UniProtKB-KW"/>
</dbReference>
<dbReference type="Proteomes" id="UP001612741">
    <property type="component" value="Unassembled WGS sequence"/>
</dbReference>
<proteinExistence type="predicted"/>
<protein>
    <submittedName>
        <fullName evidence="2">Alpha/beta fold hydrolase</fullName>
    </submittedName>
</protein>
<dbReference type="InterPro" id="IPR029058">
    <property type="entry name" value="AB_hydrolase_fold"/>
</dbReference>
<name>A0ABW7Z267_9ACTN</name>
<gene>
    <name evidence="2" type="ORF">ACIBG2_33125</name>
</gene>
<dbReference type="EMBL" id="JBITGY010000009">
    <property type="protein sequence ID" value="MFI6502261.1"/>
    <property type="molecule type" value="Genomic_DNA"/>
</dbReference>
<evidence type="ECO:0000313" key="3">
    <source>
        <dbReference type="Proteomes" id="UP001612741"/>
    </source>
</evidence>
<reference evidence="2 3" key="1">
    <citation type="submission" date="2024-10" db="EMBL/GenBank/DDBJ databases">
        <title>The Natural Products Discovery Center: Release of the First 8490 Sequenced Strains for Exploring Actinobacteria Biosynthetic Diversity.</title>
        <authorList>
            <person name="Kalkreuter E."/>
            <person name="Kautsar S.A."/>
            <person name="Yang D."/>
            <person name="Bader C.D."/>
            <person name="Teijaro C.N."/>
            <person name="Fluegel L."/>
            <person name="Davis C.M."/>
            <person name="Simpson J.R."/>
            <person name="Lauterbach L."/>
            <person name="Steele A.D."/>
            <person name="Gui C."/>
            <person name="Meng S."/>
            <person name="Li G."/>
            <person name="Viehrig K."/>
            <person name="Ye F."/>
            <person name="Su P."/>
            <person name="Kiefer A.F."/>
            <person name="Nichols A."/>
            <person name="Cepeda A.J."/>
            <person name="Yan W."/>
            <person name="Fan B."/>
            <person name="Jiang Y."/>
            <person name="Adhikari A."/>
            <person name="Zheng C.-J."/>
            <person name="Schuster L."/>
            <person name="Cowan T.M."/>
            <person name="Smanski M.J."/>
            <person name="Chevrette M.G."/>
            <person name="De Carvalho L.P.S."/>
            <person name="Shen B."/>
        </authorList>
    </citation>
    <scope>NUCLEOTIDE SEQUENCE [LARGE SCALE GENOMIC DNA]</scope>
    <source>
        <strain evidence="2 3">NPDC050545</strain>
    </source>
</reference>
<sequence length="321" mass="33894">MRYKALVAGLLLGAAVGIAARRRSGEPLGGHRGRRAPVETDDGAVIDVDVREPDGPPAYAVVFAHGWVLTRHSWHYQREALPAEAMLVSYDQRGHGASTPGPGGPCSIERLAADLEAVIEAAVPTGLPIVLVGHSMGGMTIMGLAARRPGLFGGPVAGVGLISTSSGRLAESFAGRTAPVLLNRLKARAALIDATPLFLRAGTNWPVTRLTAFGAKPRRQHVRFVNRMVAGTPTEVMVGYFHAIMAHDKFTALEALSRVETLVMVGERDRLTTPAHARRIAAALPGSTLVVAPGAGHMLGLERPELVNAALKGLIRRSLGR</sequence>
<evidence type="ECO:0000259" key="1">
    <source>
        <dbReference type="Pfam" id="PF12697"/>
    </source>
</evidence>
<organism evidence="2 3">
    <name type="scientific">Nonomuraea typhae</name>
    <dbReference type="NCBI Taxonomy" id="2603600"/>
    <lineage>
        <taxon>Bacteria</taxon>
        <taxon>Bacillati</taxon>
        <taxon>Actinomycetota</taxon>
        <taxon>Actinomycetes</taxon>
        <taxon>Streptosporangiales</taxon>
        <taxon>Streptosporangiaceae</taxon>
        <taxon>Nonomuraea</taxon>
    </lineage>
</organism>
<accession>A0ABW7Z267</accession>
<dbReference type="InterPro" id="IPR000073">
    <property type="entry name" value="AB_hydrolase_1"/>
</dbReference>